<dbReference type="EMBL" id="CP002351">
    <property type="protein sequence ID" value="AEH50149.1"/>
    <property type="molecule type" value="Genomic_DNA"/>
</dbReference>
<dbReference type="InterPro" id="IPR011990">
    <property type="entry name" value="TPR-like_helical_dom_sf"/>
</dbReference>
<evidence type="ECO:0000313" key="2">
    <source>
        <dbReference type="EMBL" id="AEH50149.1"/>
    </source>
</evidence>
<dbReference type="STRING" id="688269.Theth_0042"/>
<feature type="transmembrane region" description="Helical" evidence="1">
    <location>
        <begin position="295"/>
        <end position="313"/>
    </location>
</feature>
<sequence precursor="true">MRYLVVILLTFAVLIVFAIDRPGKDPEESWNELINLIKLDPNSTLITIEGPRIAAKRKLAQIEWLKEAVVAEDFEKFLMNLAHVTINPPLDLTKEVTLVFPQIQVLIDEFEKGNFENFDKIKTLWKVGFKLSAPRLFGKWLVESFLENPQLLDWNTVRFLQEMKNKEEIADEIVQTALKYSQTESYYPHLYRIFEVTRNMVFKEPTFFERQLSLYINLLNQIIRMDVKRLTKAEIEEILKQFDSIEIKKDELRNKLAFLIVSAKQAKIPLDGVKTKDSYLSTLIGKSDQLDSKKANYWLVLTILGGILFLISFDRIRLEILLFLRAKKAAIKTCQRILSKDPLNFQIRLKLAALYEKVGDVERAISEYKAIKDLMKMAKQQKT</sequence>
<protein>
    <recommendedName>
        <fullName evidence="4">Tetratricopeptide repeat protein</fullName>
    </recommendedName>
</protein>
<accession>F7YU53</accession>
<gene>
    <name evidence="2" type="ORF">Theth_0042</name>
</gene>
<name>F7YU53_9THEM</name>
<dbReference type="Gene3D" id="1.25.40.10">
    <property type="entry name" value="Tetratricopeptide repeat domain"/>
    <property type="match status" value="1"/>
</dbReference>
<dbReference type="AlphaFoldDB" id="F7YU53"/>
<keyword evidence="1" id="KW-0472">Membrane</keyword>
<dbReference type="KEGG" id="tta:Theth_0042"/>
<keyword evidence="1" id="KW-1133">Transmembrane helix</keyword>
<dbReference type="RefSeq" id="WP_013931373.1">
    <property type="nucleotide sequence ID" value="NC_015707.1"/>
</dbReference>
<dbReference type="SUPFAM" id="SSF48452">
    <property type="entry name" value="TPR-like"/>
    <property type="match status" value="1"/>
</dbReference>
<keyword evidence="3" id="KW-1185">Reference proteome</keyword>
<dbReference type="OrthoDB" id="37313at2"/>
<dbReference type="HOGENOM" id="CLU_721335_0_0_0"/>
<dbReference type="PATRIC" id="fig|688269.3.peg.43"/>
<proteinExistence type="predicted"/>
<dbReference type="Proteomes" id="UP000006804">
    <property type="component" value="Chromosome"/>
</dbReference>
<evidence type="ECO:0000256" key="1">
    <source>
        <dbReference type="SAM" id="Phobius"/>
    </source>
</evidence>
<evidence type="ECO:0008006" key="4">
    <source>
        <dbReference type="Google" id="ProtNLM"/>
    </source>
</evidence>
<organism evidence="2 3">
    <name type="scientific">Pseudothermotoga thermarum DSM 5069</name>
    <dbReference type="NCBI Taxonomy" id="688269"/>
    <lineage>
        <taxon>Bacteria</taxon>
        <taxon>Thermotogati</taxon>
        <taxon>Thermotogota</taxon>
        <taxon>Thermotogae</taxon>
        <taxon>Thermotogales</taxon>
        <taxon>Thermotogaceae</taxon>
        <taxon>Pseudothermotoga</taxon>
    </lineage>
</organism>
<reference evidence="2 3" key="1">
    <citation type="submission" date="2010-11" db="EMBL/GenBank/DDBJ databases">
        <title>The complete genome of Thermotoga thermarum DSM 5069.</title>
        <authorList>
            <consortium name="US DOE Joint Genome Institute (JGI-PGF)"/>
            <person name="Lucas S."/>
            <person name="Copeland A."/>
            <person name="Lapidus A."/>
            <person name="Bruce D."/>
            <person name="Goodwin L."/>
            <person name="Pitluck S."/>
            <person name="Kyrpides N."/>
            <person name="Mavromatis K."/>
            <person name="Ivanova N."/>
            <person name="Zeytun A."/>
            <person name="Brettin T."/>
            <person name="Detter J.C."/>
            <person name="Tapia R."/>
            <person name="Han C."/>
            <person name="Land M."/>
            <person name="Hauser L."/>
            <person name="Markowitz V."/>
            <person name="Cheng J.-F."/>
            <person name="Hugenholtz P."/>
            <person name="Woyke T."/>
            <person name="Wu D."/>
            <person name="Spring S."/>
            <person name="Schroeder M."/>
            <person name="Brambilla E."/>
            <person name="Klenk H.-P."/>
            <person name="Eisen J.A."/>
        </authorList>
    </citation>
    <scope>NUCLEOTIDE SEQUENCE [LARGE SCALE GENOMIC DNA]</scope>
    <source>
        <strain evidence="2 3">DSM 5069</strain>
    </source>
</reference>
<keyword evidence="1" id="KW-0812">Transmembrane</keyword>
<evidence type="ECO:0000313" key="3">
    <source>
        <dbReference type="Proteomes" id="UP000006804"/>
    </source>
</evidence>